<reference evidence="2 3" key="1">
    <citation type="submission" date="2018-02" db="EMBL/GenBank/DDBJ databases">
        <authorList>
            <person name="Skraban J."/>
            <person name="Trcek J."/>
        </authorList>
    </citation>
    <scope>NUCLEOTIDE SEQUENCE [LARGE SCALE GENOMIC DNA]</scope>
    <source>
        <strain evidence="2 3">AV446</strain>
    </source>
</reference>
<name>A0ABX5P1N8_9PROT</name>
<evidence type="ECO:0000313" key="3">
    <source>
        <dbReference type="Proteomes" id="UP000248116"/>
    </source>
</evidence>
<gene>
    <name evidence="2" type="ORF">C3920_10340</name>
</gene>
<proteinExistence type="predicted"/>
<sequence length="62" mass="6811">MKTKIRTNRALWAFPACVTMACLSLAGCESVRDQIADRENSLAAAGFVARPANTPERQEMLQ</sequence>
<feature type="non-terminal residue" evidence="2">
    <location>
        <position position="62"/>
    </location>
</feature>
<feature type="chain" id="PRO_5046955492" evidence="1">
    <location>
        <begin position="27"/>
        <end position="62"/>
    </location>
</feature>
<dbReference type="PROSITE" id="PS51257">
    <property type="entry name" value="PROKAR_LIPOPROTEIN"/>
    <property type="match status" value="1"/>
</dbReference>
<dbReference type="EMBL" id="PRCW01000079">
    <property type="protein sequence ID" value="PYD47346.1"/>
    <property type="molecule type" value="Genomic_DNA"/>
</dbReference>
<comment type="caution">
    <text evidence="2">The sequence shown here is derived from an EMBL/GenBank/DDBJ whole genome shotgun (WGS) entry which is preliminary data.</text>
</comment>
<accession>A0ABX5P1N8</accession>
<keyword evidence="1" id="KW-0732">Signal</keyword>
<evidence type="ECO:0000256" key="1">
    <source>
        <dbReference type="SAM" id="SignalP"/>
    </source>
</evidence>
<protein>
    <submittedName>
        <fullName evidence="2">Uncharacterized protein</fullName>
    </submittedName>
</protein>
<organism evidence="2 3">
    <name type="scientific">Novacetimonas pomaceti</name>
    <dbReference type="NCBI Taxonomy" id="2021998"/>
    <lineage>
        <taxon>Bacteria</taxon>
        <taxon>Pseudomonadati</taxon>
        <taxon>Pseudomonadota</taxon>
        <taxon>Alphaproteobacteria</taxon>
        <taxon>Acetobacterales</taxon>
        <taxon>Acetobacteraceae</taxon>
        <taxon>Novacetimonas</taxon>
    </lineage>
</organism>
<keyword evidence="3" id="KW-1185">Reference proteome</keyword>
<evidence type="ECO:0000313" key="2">
    <source>
        <dbReference type="EMBL" id="PYD47346.1"/>
    </source>
</evidence>
<feature type="signal peptide" evidence="1">
    <location>
        <begin position="1"/>
        <end position="26"/>
    </location>
</feature>
<dbReference type="Proteomes" id="UP000248116">
    <property type="component" value="Unassembled WGS sequence"/>
</dbReference>